<dbReference type="SUPFAM" id="SSF117070">
    <property type="entry name" value="LEA14-like"/>
    <property type="match status" value="2"/>
</dbReference>
<keyword evidence="2" id="KW-0812">Transmembrane</keyword>
<dbReference type="PANTHER" id="PTHR31459">
    <property type="match status" value="1"/>
</dbReference>
<dbReference type="SMART" id="SM00769">
    <property type="entry name" value="WHy"/>
    <property type="match status" value="2"/>
</dbReference>
<gene>
    <name evidence="4" type="ORF">LXM24_04445</name>
</gene>
<feature type="domain" description="Water stress and hypersensitive response" evidence="3">
    <location>
        <begin position="173"/>
        <end position="294"/>
    </location>
</feature>
<dbReference type="RefSeq" id="WP_234611794.1">
    <property type="nucleotide sequence ID" value="NZ_CP098806.1"/>
</dbReference>
<dbReference type="InterPro" id="IPR045043">
    <property type="entry name" value="Lea14-like"/>
</dbReference>
<evidence type="ECO:0000256" key="1">
    <source>
        <dbReference type="ARBA" id="ARBA00005960"/>
    </source>
</evidence>
<keyword evidence="2" id="KW-1133">Transmembrane helix</keyword>
<keyword evidence="2" id="KW-0472">Membrane</keyword>
<name>A0A9X1P6N8_9BACT</name>
<dbReference type="AlphaFoldDB" id="A0A9X1P6N8"/>
<dbReference type="InterPro" id="IPR004864">
    <property type="entry name" value="LEA_2"/>
</dbReference>
<keyword evidence="5" id="KW-1185">Reference proteome</keyword>
<dbReference type="Gene3D" id="2.60.40.1820">
    <property type="match status" value="2"/>
</dbReference>
<dbReference type="PANTHER" id="PTHR31459:SF2">
    <property type="entry name" value="OS03G0843300 PROTEIN"/>
    <property type="match status" value="1"/>
</dbReference>
<dbReference type="GO" id="GO:0009269">
    <property type="term" value="P:response to desiccation"/>
    <property type="evidence" value="ECO:0007669"/>
    <property type="project" value="InterPro"/>
</dbReference>
<dbReference type="Proteomes" id="UP001139700">
    <property type="component" value="Unassembled WGS sequence"/>
</dbReference>
<proteinExistence type="inferred from homology"/>
<evidence type="ECO:0000259" key="3">
    <source>
        <dbReference type="SMART" id="SM00769"/>
    </source>
</evidence>
<feature type="transmembrane region" description="Helical" evidence="2">
    <location>
        <begin position="9"/>
        <end position="27"/>
    </location>
</feature>
<protein>
    <submittedName>
        <fullName evidence="4">LEA type 2 family protein</fullName>
    </submittedName>
</protein>
<comment type="caution">
    <text evidence="4">The sequence shown here is derived from an EMBL/GenBank/DDBJ whole genome shotgun (WGS) entry which is preliminary data.</text>
</comment>
<comment type="similarity">
    <text evidence="1">Belongs to the LEA type 2 family.</text>
</comment>
<organism evidence="4 5">
    <name type="scientific">Dyadobacter fanqingshengii</name>
    <dbReference type="NCBI Taxonomy" id="2906443"/>
    <lineage>
        <taxon>Bacteria</taxon>
        <taxon>Pseudomonadati</taxon>
        <taxon>Bacteroidota</taxon>
        <taxon>Cytophagia</taxon>
        <taxon>Cytophagales</taxon>
        <taxon>Spirosomataceae</taxon>
        <taxon>Dyadobacter</taxon>
    </lineage>
</organism>
<dbReference type="Pfam" id="PF03168">
    <property type="entry name" value="LEA_2"/>
    <property type="match status" value="1"/>
</dbReference>
<evidence type="ECO:0000256" key="2">
    <source>
        <dbReference type="SAM" id="Phobius"/>
    </source>
</evidence>
<evidence type="ECO:0000313" key="5">
    <source>
        <dbReference type="Proteomes" id="UP001139700"/>
    </source>
</evidence>
<sequence>MHINRSRKIALVILLLVAAAVIGWYFFKKYKNEHVNPVSGLKPRVEMGIGQISNITDSTIDLSLKLLIDNPLPVGVDVERFDYFVKMNGVTIIEDEYAKPLAINPRDSTLVTIPAQLKIAKLGKEGDAEAAVGEDSADYHFEGRFHLKKPILGKDSIVLDMDKRLPLYRLPKVEIVDYDVTKFRLGKSEVVLKLKFSNQNPFPVQFENPAYAVDLGKQDRLAEGSVKGVTKVKGKSSEIYEIPLAIDMGKVLKAAGQMVSKGKELPFTLYFKSKLVSENEMFKNSDVNVIVNGTLKDLETVQKNLSK</sequence>
<evidence type="ECO:0000313" key="4">
    <source>
        <dbReference type="EMBL" id="MCF0039326.1"/>
    </source>
</evidence>
<feature type="domain" description="Water stress and hypersensitive response" evidence="3">
    <location>
        <begin position="45"/>
        <end position="164"/>
    </location>
</feature>
<reference evidence="4" key="1">
    <citation type="submission" date="2021-12" db="EMBL/GenBank/DDBJ databases">
        <title>Novel species in genus Dyadobacter.</title>
        <authorList>
            <person name="Ma C."/>
        </authorList>
    </citation>
    <scope>NUCLEOTIDE SEQUENCE</scope>
    <source>
        <strain evidence="4">CY399</strain>
    </source>
</reference>
<dbReference type="InterPro" id="IPR013990">
    <property type="entry name" value="WHy-dom"/>
</dbReference>
<accession>A0A9X1P6N8</accession>
<dbReference type="EMBL" id="JAJTTA010000002">
    <property type="protein sequence ID" value="MCF0039326.1"/>
    <property type="molecule type" value="Genomic_DNA"/>
</dbReference>